<name>A0A1J5QBI0_9ZZZZ</name>
<proteinExistence type="predicted"/>
<dbReference type="AlphaFoldDB" id="A0A1J5QBI0"/>
<feature type="compositionally biased region" description="Low complexity" evidence="1">
    <location>
        <begin position="112"/>
        <end position="137"/>
    </location>
</feature>
<evidence type="ECO:0000256" key="1">
    <source>
        <dbReference type="SAM" id="MobiDB-lite"/>
    </source>
</evidence>
<evidence type="ECO:0000313" key="2">
    <source>
        <dbReference type="EMBL" id="OIQ80985.1"/>
    </source>
</evidence>
<protein>
    <submittedName>
        <fullName evidence="2">Uncharacterized protein</fullName>
    </submittedName>
</protein>
<organism evidence="2">
    <name type="scientific">mine drainage metagenome</name>
    <dbReference type="NCBI Taxonomy" id="410659"/>
    <lineage>
        <taxon>unclassified sequences</taxon>
        <taxon>metagenomes</taxon>
        <taxon>ecological metagenomes</taxon>
    </lineage>
</organism>
<accession>A0A1J5QBI0</accession>
<reference evidence="2" key="1">
    <citation type="submission" date="2016-10" db="EMBL/GenBank/DDBJ databases">
        <title>Sequence of Gallionella enrichment culture.</title>
        <authorList>
            <person name="Poehlein A."/>
            <person name="Muehling M."/>
            <person name="Daniel R."/>
        </authorList>
    </citation>
    <scope>NUCLEOTIDE SEQUENCE</scope>
</reference>
<sequence length="237" mass="24622">MPERASRRWNSTNSAYRYCCAGASSTIASRRGSPSRPPLRHSAANISSSAASKASGRGARASGSRIASQHARCARASAADSSAPPGLVLISISDSASPSRWKSKPRNSPGLPGSRRAAAGASPSAASRQPGSAATACTARTTSRMRCSWRSATNTGSAENMCGLRSATSAYSPGWPSSVSSAARSAARSRLRQPASRFRCSITRIPSSQFGAPSTWTCSHHSSSAACHSLLPRRRVK</sequence>
<gene>
    <name evidence="2" type="ORF">GALL_372450</name>
</gene>
<feature type="compositionally biased region" description="Low complexity" evidence="1">
    <location>
        <begin position="42"/>
        <end position="83"/>
    </location>
</feature>
<comment type="caution">
    <text evidence="2">The sequence shown here is derived from an EMBL/GenBank/DDBJ whole genome shotgun (WGS) entry which is preliminary data.</text>
</comment>
<dbReference type="EMBL" id="MLJW01000984">
    <property type="protein sequence ID" value="OIQ80985.1"/>
    <property type="molecule type" value="Genomic_DNA"/>
</dbReference>
<feature type="region of interest" description="Disordered" evidence="1">
    <location>
        <begin position="27"/>
        <end position="137"/>
    </location>
</feature>